<dbReference type="InterPro" id="IPR000847">
    <property type="entry name" value="LysR_HTH_N"/>
</dbReference>
<keyword evidence="7" id="KW-1185">Reference proteome</keyword>
<evidence type="ECO:0000256" key="4">
    <source>
        <dbReference type="ARBA" id="ARBA00023163"/>
    </source>
</evidence>
<comment type="caution">
    <text evidence="6">The sequence shown here is derived from an EMBL/GenBank/DDBJ whole genome shotgun (WGS) entry which is preliminary data.</text>
</comment>
<feature type="domain" description="HTH lysR-type" evidence="5">
    <location>
        <begin position="1"/>
        <end position="58"/>
    </location>
</feature>
<dbReference type="PANTHER" id="PTHR30126:SF39">
    <property type="entry name" value="HTH-TYPE TRANSCRIPTIONAL REGULATOR CYSL"/>
    <property type="match status" value="1"/>
</dbReference>
<reference evidence="7" key="1">
    <citation type="journal article" date="2019" name="Int. J. Syst. Evol. Microbiol.">
        <title>The Global Catalogue of Microorganisms (GCM) 10K type strain sequencing project: providing services to taxonomists for standard genome sequencing and annotation.</title>
        <authorList>
            <consortium name="The Broad Institute Genomics Platform"/>
            <consortium name="The Broad Institute Genome Sequencing Center for Infectious Disease"/>
            <person name="Wu L."/>
            <person name="Ma J."/>
        </authorList>
    </citation>
    <scope>NUCLEOTIDE SEQUENCE [LARGE SCALE GENOMIC DNA]</scope>
    <source>
        <strain evidence="7">KACC 12507</strain>
    </source>
</reference>
<dbReference type="SUPFAM" id="SSF53850">
    <property type="entry name" value="Periplasmic binding protein-like II"/>
    <property type="match status" value="1"/>
</dbReference>
<keyword evidence="3" id="KW-0238">DNA-binding</keyword>
<dbReference type="InterPro" id="IPR036388">
    <property type="entry name" value="WH-like_DNA-bd_sf"/>
</dbReference>
<dbReference type="PROSITE" id="PS50931">
    <property type="entry name" value="HTH_LYSR"/>
    <property type="match status" value="1"/>
</dbReference>
<proteinExistence type="inferred from homology"/>
<organism evidence="6 7">
    <name type="scientific">Glaciecola siphonariae</name>
    <dbReference type="NCBI Taxonomy" id="521012"/>
    <lineage>
        <taxon>Bacteria</taxon>
        <taxon>Pseudomonadati</taxon>
        <taxon>Pseudomonadota</taxon>
        <taxon>Gammaproteobacteria</taxon>
        <taxon>Alteromonadales</taxon>
        <taxon>Alteromonadaceae</taxon>
        <taxon>Glaciecola</taxon>
    </lineage>
</organism>
<keyword evidence="2" id="KW-0805">Transcription regulation</keyword>
<dbReference type="CDD" id="cd05466">
    <property type="entry name" value="PBP2_LTTR_substrate"/>
    <property type="match status" value="1"/>
</dbReference>
<evidence type="ECO:0000256" key="3">
    <source>
        <dbReference type="ARBA" id="ARBA00023125"/>
    </source>
</evidence>
<evidence type="ECO:0000256" key="2">
    <source>
        <dbReference type="ARBA" id="ARBA00023015"/>
    </source>
</evidence>
<dbReference type="Pfam" id="PF03466">
    <property type="entry name" value="LysR_substrate"/>
    <property type="match status" value="1"/>
</dbReference>
<keyword evidence="4" id="KW-0804">Transcription</keyword>
<dbReference type="InterPro" id="IPR005119">
    <property type="entry name" value="LysR_subst-bd"/>
</dbReference>
<dbReference type="RefSeq" id="WP_382409364.1">
    <property type="nucleotide sequence ID" value="NZ_JBHSGU010000005.1"/>
</dbReference>
<dbReference type="Pfam" id="PF00126">
    <property type="entry name" value="HTH_1"/>
    <property type="match status" value="1"/>
</dbReference>
<comment type="similarity">
    <text evidence="1">Belongs to the LysR transcriptional regulatory family.</text>
</comment>
<evidence type="ECO:0000256" key="1">
    <source>
        <dbReference type="ARBA" id="ARBA00009437"/>
    </source>
</evidence>
<gene>
    <name evidence="6" type="ORF">ACFO4O_13455</name>
</gene>
<dbReference type="EMBL" id="JBHSGU010000005">
    <property type="protein sequence ID" value="MFC4701173.1"/>
    <property type="molecule type" value="Genomic_DNA"/>
</dbReference>
<evidence type="ECO:0000259" key="5">
    <source>
        <dbReference type="PROSITE" id="PS50931"/>
    </source>
</evidence>
<dbReference type="Gene3D" id="3.40.190.290">
    <property type="match status" value="1"/>
</dbReference>
<dbReference type="PRINTS" id="PR00039">
    <property type="entry name" value="HTHLYSR"/>
</dbReference>
<evidence type="ECO:0000313" key="7">
    <source>
        <dbReference type="Proteomes" id="UP001595897"/>
    </source>
</evidence>
<name>A0ABV9LYW7_9ALTE</name>
<dbReference type="PANTHER" id="PTHR30126">
    <property type="entry name" value="HTH-TYPE TRANSCRIPTIONAL REGULATOR"/>
    <property type="match status" value="1"/>
</dbReference>
<evidence type="ECO:0000313" key="6">
    <source>
        <dbReference type="EMBL" id="MFC4701173.1"/>
    </source>
</evidence>
<dbReference type="InterPro" id="IPR036390">
    <property type="entry name" value="WH_DNA-bd_sf"/>
</dbReference>
<sequence>MHIEHLRTFISVYRLGTMRQAAQTLGMTQPTVTQHIQSLESHLGYPLFSRTKKGVNSLPAADDLAASVSTHLDALSNAVEQRRGLSKTLSGVVRIAMPGEFADYCSSVTCALSLRGIRPHLQLGGRARLYQMLLDNEIDLAITASSPDDPKLDFVKLGKEQLMLIAHPSIKHPNEKEFDTQRVLKYPLIAYDADLALVANFMAQFASQIVLPEAQIFCPDLRTIIKMCAQTPSWSVVPFHIAEHHLNKRSVVSLSGDRLNNDFFLVWQRKSLRSQRIAFAKRYLEEHVSHLLSPKMIK</sequence>
<dbReference type="SUPFAM" id="SSF46785">
    <property type="entry name" value="Winged helix' DNA-binding domain"/>
    <property type="match status" value="1"/>
</dbReference>
<dbReference type="Gene3D" id="1.10.10.10">
    <property type="entry name" value="Winged helix-like DNA-binding domain superfamily/Winged helix DNA-binding domain"/>
    <property type="match status" value="1"/>
</dbReference>
<dbReference type="Proteomes" id="UP001595897">
    <property type="component" value="Unassembled WGS sequence"/>
</dbReference>
<protein>
    <submittedName>
        <fullName evidence="6">LysR family transcriptional regulator</fullName>
    </submittedName>
</protein>
<accession>A0ABV9LYW7</accession>